<evidence type="ECO:0000256" key="2">
    <source>
        <dbReference type="RuleBase" id="RU363103"/>
    </source>
</evidence>
<keyword evidence="2" id="KW-0472">Membrane</keyword>
<comment type="subcellular location">
    <subcellularLocation>
        <location evidence="2">Mitochondrion inner membrane</location>
        <topology evidence="2">Peripheral membrane protein</topology>
        <orientation evidence="2">Matrix side</orientation>
    </subcellularLocation>
</comment>
<keyword evidence="2" id="KW-0679">Respiratory chain</keyword>
<proteinExistence type="inferred from homology"/>
<comment type="similarity">
    <text evidence="1 2">Belongs to the complex I NDUFA12 subunit family.</text>
</comment>
<dbReference type="GO" id="GO:0006979">
    <property type="term" value="P:response to oxidative stress"/>
    <property type="evidence" value="ECO:0007669"/>
    <property type="project" value="TreeGrafter"/>
</dbReference>
<keyword evidence="2" id="KW-0249">Electron transport</keyword>
<dbReference type="EMBL" id="HBEZ01023069">
    <property type="protein sequence ID" value="CAD8635092.1"/>
    <property type="molecule type" value="Transcribed_RNA"/>
</dbReference>
<keyword evidence="2" id="KW-0999">Mitochondrion inner membrane</keyword>
<protein>
    <recommendedName>
        <fullName evidence="2">NADH dehydrogenase [ubiquinone] 1 alpha subcomplex subunit 12</fullName>
    </recommendedName>
</protein>
<dbReference type="GO" id="GO:0045271">
    <property type="term" value="C:respiratory chain complex I"/>
    <property type="evidence" value="ECO:0007669"/>
    <property type="project" value="InterPro"/>
</dbReference>
<dbReference type="PANTHER" id="PTHR12910:SF2">
    <property type="entry name" value="NADH DEHYDROGENASE [UBIQUINONE] 1 ALPHA SUBCOMPLEX SUBUNIT 12"/>
    <property type="match status" value="1"/>
</dbReference>
<reference evidence="3" key="1">
    <citation type="submission" date="2021-01" db="EMBL/GenBank/DDBJ databases">
        <authorList>
            <person name="Corre E."/>
            <person name="Pelletier E."/>
            <person name="Niang G."/>
            <person name="Scheremetjew M."/>
            <person name="Finn R."/>
            <person name="Kale V."/>
            <person name="Holt S."/>
            <person name="Cochrane G."/>
            <person name="Meng A."/>
            <person name="Brown T."/>
            <person name="Cohen L."/>
        </authorList>
    </citation>
    <scope>NUCLEOTIDE SEQUENCE</scope>
    <source>
        <strain evidence="3">CCAP979/52</strain>
    </source>
</reference>
<gene>
    <name evidence="3" type="ORF">CCUR1050_LOCUS12773</name>
</gene>
<keyword evidence="2" id="KW-0813">Transport</keyword>
<dbReference type="InterPro" id="IPR007763">
    <property type="entry name" value="NDUFA12"/>
</dbReference>
<comment type="function">
    <text evidence="2">Accessory subunit of the mitochondrial membrane respiratory chain NADH dehydrogenase (Complex I), that is believed not to be involved in catalysis. Complex I functions in the transfer of electrons from NADH to the respiratory chain. The immediate electron acceptor for the enzyme is believed to be ubiquinone.</text>
</comment>
<dbReference type="PANTHER" id="PTHR12910">
    <property type="entry name" value="NADH-UBIQUINONE OXIDOREDUCTASE SUBUNIT B17.2"/>
    <property type="match status" value="1"/>
</dbReference>
<dbReference type="AlphaFoldDB" id="A0A7S0QK12"/>
<dbReference type="GO" id="GO:0005743">
    <property type="term" value="C:mitochondrial inner membrane"/>
    <property type="evidence" value="ECO:0007669"/>
    <property type="project" value="UniProtKB-SubCell"/>
</dbReference>
<name>A0A7S0QK12_9CRYP</name>
<sequence>MFSEFVILGICLDLVDNIHFVMAQSFQSNPVTAVREGLKQFSAKDIYKQVRQTRDMKTGDLVGTDLHGNRYFENRDEQFGRDRWVIYAAHMDFDPATVPAEWHAWLHHMTDRVPAQMTKPKYAIEPAWDPVKKTGRDTKYVNPGFLLGGKDRGDGLFRRAGSLRTIREWDPNAPASTP</sequence>
<accession>A0A7S0QK12</accession>
<evidence type="ECO:0000256" key="1">
    <source>
        <dbReference type="ARBA" id="ARBA00007355"/>
    </source>
</evidence>
<keyword evidence="2" id="KW-0496">Mitochondrion</keyword>
<organism evidence="3">
    <name type="scientific">Cryptomonas curvata</name>
    <dbReference type="NCBI Taxonomy" id="233186"/>
    <lineage>
        <taxon>Eukaryota</taxon>
        <taxon>Cryptophyceae</taxon>
        <taxon>Cryptomonadales</taxon>
        <taxon>Cryptomonadaceae</taxon>
        <taxon>Cryptomonas</taxon>
    </lineage>
</organism>
<evidence type="ECO:0000313" key="3">
    <source>
        <dbReference type="EMBL" id="CAD8635092.1"/>
    </source>
</evidence>
<dbReference type="Pfam" id="PF05071">
    <property type="entry name" value="NDUFA12"/>
    <property type="match status" value="1"/>
</dbReference>